<feature type="region of interest" description="Disordered" evidence="6">
    <location>
        <begin position="397"/>
        <end position="421"/>
    </location>
</feature>
<feature type="transmembrane region" description="Helical" evidence="7">
    <location>
        <begin position="106"/>
        <end position="128"/>
    </location>
</feature>
<dbReference type="CDD" id="cd17324">
    <property type="entry name" value="MFS_NepI_like"/>
    <property type="match status" value="1"/>
</dbReference>
<comment type="caution">
    <text evidence="9">The sequence shown here is derived from an EMBL/GenBank/DDBJ whole genome shotgun (WGS) entry which is preliminary data.</text>
</comment>
<gene>
    <name evidence="9" type="ORF">FB566_1759</name>
</gene>
<proteinExistence type="predicted"/>
<dbReference type="Proteomes" id="UP000317043">
    <property type="component" value="Unassembled WGS sequence"/>
</dbReference>
<feature type="compositionally biased region" description="Polar residues" evidence="6">
    <location>
        <begin position="408"/>
        <end position="421"/>
    </location>
</feature>
<dbReference type="PANTHER" id="PTHR43124">
    <property type="entry name" value="PURINE EFFLUX PUMP PBUE"/>
    <property type="match status" value="1"/>
</dbReference>
<feature type="transmembrane region" description="Helical" evidence="7">
    <location>
        <begin position="53"/>
        <end position="74"/>
    </location>
</feature>
<feature type="transmembrane region" description="Helical" evidence="7">
    <location>
        <begin position="368"/>
        <end position="389"/>
    </location>
</feature>
<feature type="transmembrane region" description="Helical" evidence="7">
    <location>
        <begin position="282"/>
        <end position="301"/>
    </location>
</feature>
<dbReference type="InterPro" id="IPR050189">
    <property type="entry name" value="MFS_Efflux_Transporters"/>
</dbReference>
<feature type="domain" description="Major facilitator superfamily (MFS) profile" evidence="8">
    <location>
        <begin position="15"/>
        <end position="393"/>
    </location>
</feature>
<dbReference type="InterPro" id="IPR036259">
    <property type="entry name" value="MFS_trans_sf"/>
</dbReference>
<evidence type="ECO:0000259" key="8">
    <source>
        <dbReference type="PROSITE" id="PS50850"/>
    </source>
</evidence>
<dbReference type="InterPro" id="IPR011701">
    <property type="entry name" value="MFS"/>
</dbReference>
<reference evidence="9 10" key="1">
    <citation type="submission" date="2019-06" db="EMBL/GenBank/DDBJ databases">
        <title>Sequencing the genomes of 1000 actinobacteria strains.</title>
        <authorList>
            <person name="Klenk H.-P."/>
        </authorList>
    </citation>
    <scope>NUCLEOTIDE SEQUENCE [LARGE SCALE GENOMIC DNA]</scope>
    <source>
        <strain evidence="9 10">DSM 45928</strain>
    </source>
</reference>
<evidence type="ECO:0000256" key="2">
    <source>
        <dbReference type="ARBA" id="ARBA00022475"/>
    </source>
</evidence>
<evidence type="ECO:0000256" key="3">
    <source>
        <dbReference type="ARBA" id="ARBA00022692"/>
    </source>
</evidence>
<comment type="subcellular location">
    <subcellularLocation>
        <location evidence="1">Cell membrane</location>
        <topology evidence="1">Multi-pass membrane protein</topology>
    </subcellularLocation>
</comment>
<protein>
    <submittedName>
        <fullName evidence="9">Putative MFS family arabinose efflux permease</fullName>
    </submittedName>
</protein>
<evidence type="ECO:0000256" key="5">
    <source>
        <dbReference type="ARBA" id="ARBA00023136"/>
    </source>
</evidence>
<feature type="transmembrane region" description="Helical" evidence="7">
    <location>
        <begin position="338"/>
        <end position="362"/>
    </location>
</feature>
<dbReference type="EMBL" id="VFOW01000001">
    <property type="protein sequence ID" value="TQL76237.1"/>
    <property type="molecule type" value="Genomic_DNA"/>
</dbReference>
<sequence>MPANTSTASRTVPAAVYVLAAGVFTMVTSEFAVAGLMPQLADSLGTGIEQIGYLVTVFAIAMTVGGPALTLALLRVTPRTALLTIFVIFFAGNLLAASATSYPAMVAARVVTGVAAQAFFGIAISLCARLVDPGIRGRAVGVALNGLMLGTLLGLPLATLIGGRLGWQAAFWGIAVLTVIAAGLTLALVRNPVAEPDSAEVRTRLTGELAVFRRPQLLLALASSTMIIGATFAMFSFLTPILTRISGFGGDTVPLLLLAYGAATLLGNIVVGRLADRHTGGVLLIGTTLNLAFLVGFALLADVPLPAVVFMLGIGLVGITMNPAMAVRVQRAGSTRPLVNTVHASFITLGVILGSGLGSALIPGHGLRAPIVLGIGFAVVAVISVLPMLRNPHLRNGTRPEVEMPSVGSEQPGTMSAGASN</sequence>
<feature type="transmembrane region" description="Helical" evidence="7">
    <location>
        <begin position="12"/>
        <end position="33"/>
    </location>
</feature>
<dbReference type="Pfam" id="PF07690">
    <property type="entry name" value="MFS_1"/>
    <property type="match status" value="1"/>
</dbReference>
<dbReference type="Gene3D" id="1.20.1250.20">
    <property type="entry name" value="MFS general substrate transporter like domains"/>
    <property type="match status" value="1"/>
</dbReference>
<feature type="transmembrane region" description="Helical" evidence="7">
    <location>
        <begin position="81"/>
        <end position="100"/>
    </location>
</feature>
<keyword evidence="5 7" id="KW-0472">Membrane</keyword>
<evidence type="ECO:0000256" key="7">
    <source>
        <dbReference type="SAM" id="Phobius"/>
    </source>
</evidence>
<organism evidence="9 10">
    <name type="scientific">Stackebrandtia endophytica</name>
    <dbReference type="NCBI Taxonomy" id="1496996"/>
    <lineage>
        <taxon>Bacteria</taxon>
        <taxon>Bacillati</taxon>
        <taxon>Actinomycetota</taxon>
        <taxon>Actinomycetes</taxon>
        <taxon>Glycomycetales</taxon>
        <taxon>Glycomycetaceae</taxon>
        <taxon>Stackebrandtia</taxon>
    </lineage>
</organism>
<keyword evidence="4 7" id="KW-1133">Transmembrane helix</keyword>
<name>A0A543AUK2_9ACTN</name>
<dbReference type="PROSITE" id="PS50850">
    <property type="entry name" value="MFS"/>
    <property type="match status" value="1"/>
</dbReference>
<feature type="transmembrane region" description="Helical" evidence="7">
    <location>
        <begin position="255"/>
        <end position="275"/>
    </location>
</feature>
<feature type="transmembrane region" description="Helical" evidence="7">
    <location>
        <begin position="140"/>
        <end position="163"/>
    </location>
</feature>
<dbReference type="InParanoid" id="A0A543AUK2"/>
<dbReference type="SUPFAM" id="SSF103473">
    <property type="entry name" value="MFS general substrate transporter"/>
    <property type="match status" value="1"/>
</dbReference>
<feature type="transmembrane region" description="Helical" evidence="7">
    <location>
        <begin position="217"/>
        <end position="243"/>
    </location>
</feature>
<dbReference type="PANTHER" id="PTHR43124:SF8">
    <property type="entry name" value="INNER MEMBRANE TRANSPORT PROTEIN YDHP"/>
    <property type="match status" value="1"/>
</dbReference>
<dbReference type="InterPro" id="IPR020846">
    <property type="entry name" value="MFS_dom"/>
</dbReference>
<evidence type="ECO:0000313" key="10">
    <source>
        <dbReference type="Proteomes" id="UP000317043"/>
    </source>
</evidence>
<dbReference type="AlphaFoldDB" id="A0A543AUK2"/>
<evidence type="ECO:0000256" key="6">
    <source>
        <dbReference type="SAM" id="MobiDB-lite"/>
    </source>
</evidence>
<accession>A0A543AUK2</accession>
<feature type="transmembrane region" description="Helical" evidence="7">
    <location>
        <begin position="307"/>
        <end position="326"/>
    </location>
</feature>
<evidence type="ECO:0000256" key="1">
    <source>
        <dbReference type="ARBA" id="ARBA00004651"/>
    </source>
</evidence>
<keyword evidence="3 7" id="KW-0812">Transmembrane</keyword>
<evidence type="ECO:0000256" key="4">
    <source>
        <dbReference type="ARBA" id="ARBA00022989"/>
    </source>
</evidence>
<dbReference type="GO" id="GO:0022857">
    <property type="term" value="F:transmembrane transporter activity"/>
    <property type="evidence" value="ECO:0007669"/>
    <property type="project" value="InterPro"/>
</dbReference>
<feature type="transmembrane region" description="Helical" evidence="7">
    <location>
        <begin position="169"/>
        <end position="189"/>
    </location>
</feature>
<evidence type="ECO:0000313" key="9">
    <source>
        <dbReference type="EMBL" id="TQL76237.1"/>
    </source>
</evidence>
<keyword evidence="2" id="KW-1003">Cell membrane</keyword>
<dbReference type="GO" id="GO:0005886">
    <property type="term" value="C:plasma membrane"/>
    <property type="evidence" value="ECO:0007669"/>
    <property type="project" value="UniProtKB-SubCell"/>
</dbReference>
<keyword evidence="10" id="KW-1185">Reference proteome</keyword>